<organism evidence="1 2">
    <name type="scientific">Caballeronia pedi</name>
    <dbReference type="NCBI Taxonomy" id="1777141"/>
    <lineage>
        <taxon>Bacteria</taxon>
        <taxon>Pseudomonadati</taxon>
        <taxon>Pseudomonadota</taxon>
        <taxon>Betaproteobacteria</taxon>
        <taxon>Burkholderiales</taxon>
        <taxon>Burkholderiaceae</taxon>
        <taxon>Caballeronia</taxon>
    </lineage>
</organism>
<evidence type="ECO:0000313" key="1">
    <source>
        <dbReference type="EMBL" id="SAK98822.1"/>
    </source>
</evidence>
<reference evidence="1" key="1">
    <citation type="submission" date="2016-01" db="EMBL/GenBank/DDBJ databases">
        <authorList>
            <person name="Peeters C."/>
        </authorList>
    </citation>
    <scope>NUCLEOTIDE SEQUENCE [LARGE SCALE GENOMIC DNA]</scope>
    <source>
        <strain evidence="1">LMG 29323</strain>
    </source>
</reference>
<sequence>MSGLPIPAGVIGGDTWQAMPLAVWQVKQSRDSGVGKGATKHDWDEPNAGAILREGYARGETTREAFLQLSEDLRRS</sequence>
<keyword evidence="2" id="KW-1185">Reference proteome</keyword>
<comment type="caution">
    <text evidence="1">The sequence shown here is derived from an EMBL/GenBank/DDBJ whole genome shotgun (WGS) entry which is preliminary data.</text>
</comment>
<proteinExistence type="predicted"/>
<protein>
    <submittedName>
        <fullName evidence="1">Uncharacterized protein</fullName>
    </submittedName>
</protein>
<name>A0A158DW28_9BURK</name>
<dbReference type="EMBL" id="FCOE02000051">
    <property type="protein sequence ID" value="SAK98822.1"/>
    <property type="molecule type" value="Genomic_DNA"/>
</dbReference>
<gene>
    <name evidence="1" type="ORF">AWB80_07578</name>
</gene>
<accession>A0A158DW28</accession>
<dbReference type="Proteomes" id="UP000054911">
    <property type="component" value="Unassembled WGS sequence"/>
</dbReference>
<dbReference type="AlphaFoldDB" id="A0A158DW28"/>
<evidence type="ECO:0000313" key="2">
    <source>
        <dbReference type="Proteomes" id="UP000054911"/>
    </source>
</evidence>